<comment type="caution">
    <text evidence="2">The sequence shown here is derived from an EMBL/GenBank/DDBJ whole genome shotgun (WGS) entry which is preliminary data.</text>
</comment>
<protein>
    <recommendedName>
        <fullName evidence="1">HAT C-terminal dimerisation domain-containing protein</fullName>
    </recommendedName>
</protein>
<dbReference type="Pfam" id="PF05699">
    <property type="entry name" value="Dimer_Tnp_hAT"/>
    <property type="match status" value="1"/>
</dbReference>
<evidence type="ECO:0000259" key="1">
    <source>
        <dbReference type="Pfam" id="PF05699"/>
    </source>
</evidence>
<sequence>MKPRTLQMLRNWPYSSSGVDDTLTVTEEFVELVPMTDTTTAADIFTALVGALDRVGVDWSRAVSLVTDGAPSMTGRKAGVGTKFREKVQTANGGRDFWTFHCILHHEALCCKSLKMDNVMEVVVRTVNFIRSRGLNQFDSLLREKDHNYGLSYHTEDFAFMVDVTEHLNNLNKMLQGHSKVVTQYYETQLAGGDSAHFPCLKDVCTTQHATDMKRFKDKITGLVREFEQRFQIFGELEKDFKVFRSPFTVNASDLPANIQLEIIDLQCDSDLKGKFATAGLDTFYQHLLPGYPNLTALAAKVLCMFGTTYLCEQVFSVMSINKTKLRSRFTHKHLNDIKLAATQDVTPDIDALVKAKRCQVMAKPGPNQNKTKPRNR</sequence>
<dbReference type="InterPro" id="IPR008906">
    <property type="entry name" value="HATC_C_dom"/>
</dbReference>
<name>A0AAE0PSL9_9TELE</name>
<evidence type="ECO:0000313" key="2">
    <source>
        <dbReference type="EMBL" id="KAK3507157.1"/>
    </source>
</evidence>
<dbReference type="GO" id="GO:0046983">
    <property type="term" value="F:protein dimerization activity"/>
    <property type="evidence" value="ECO:0007669"/>
    <property type="project" value="InterPro"/>
</dbReference>
<accession>A0AAE0PSL9</accession>
<gene>
    <name evidence="2" type="ORF">QTP70_009290</name>
</gene>
<dbReference type="EMBL" id="JAUCMX010000029">
    <property type="protein sequence ID" value="KAK3507157.1"/>
    <property type="molecule type" value="Genomic_DNA"/>
</dbReference>
<proteinExistence type="predicted"/>
<organism evidence="2 3">
    <name type="scientific">Hemibagrus guttatus</name>
    <dbReference type="NCBI Taxonomy" id="175788"/>
    <lineage>
        <taxon>Eukaryota</taxon>
        <taxon>Metazoa</taxon>
        <taxon>Chordata</taxon>
        <taxon>Craniata</taxon>
        <taxon>Vertebrata</taxon>
        <taxon>Euteleostomi</taxon>
        <taxon>Actinopterygii</taxon>
        <taxon>Neopterygii</taxon>
        <taxon>Teleostei</taxon>
        <taxon>Ostariophysi</taxon>
        <taxon>Siluriformes</taxon>
        <taxon>Bagridae</taxon>
        <taxon>Hemibagrus</taxon>
    </lineage>
</organism>
<dbReference type="InterPro" id="IPR012337">
    <property type="entry name" value="RNaseH-like_sf"/>
</dbReference>
<evidence type="ECO:0000313" key="3">
    <source>
        <dbReference type="Proteomes" id="UP001274896"/>
    </source>
</evidence>
<keyword evidence="3" id="KW-1185">Reference proteome</keyword>
<dbReference type="Proteomes" id="UP001274896">
    <property type="component" value="Unassembled WGS sequence"/>
</dbReference>
<feature type="domain" description="HAT C-terminal dimerisation" evidence="1">
    <location>
        <begin position="292"/>
        <end position="345"/>
    </location>
</feature>
<dbReference type="SUPFAM" id="SSF53098">
    <property type="entry name" value="Ribonuclease H-like"/>
    <property type="match status" value="1"/>
</dbReference>
<dbReference type="PANTHER" id="PTHR45913">
    <property type="entry name" value="EPM2A-INTERACTING PROTEIN 1"/>
    <property type="match status" value="1"/>
</dbReference>
<reference evidence="2" key="1">
    <citation type="submission" date="2023-06" db="EMBL/GenBank/DDBJ databases">
        <title>Male Hemibagrus guttatus genome.</title>
        <authorList>
            <person name="Bian C."/>
        </authorList>
    </citation>
    <scope>NUCLEOTIDE SEQUENCE</scope>
    <source>
        <strain evidence="2">Male_cb2023</strain>
        <tissue evidence="2">Muscle</tissue>
    </source>
</reference>
<dbReference type="PANTHER" id="PTHR45913:SF5">
    <property type="entry name" value="GENERAL TRANSCRIPTION FACTOR II-I REPEAT DOMAIN-CONTAINING PROTEIN 2A-LIKE PROTEIN"/>
    <property type="match status" value="1"/>
</dbReference>
<dbReference type="AlphaFoldDB" id="A0AAE0PSL9"/>